<feature type="transmembrane region" description="Helical" evidence="7">
    <location>
        <begin position="81"/>
        <end position="103"/>
    </location>
</feature>
<evidence type="ECO:0000256" key="6">
    <source>
        <dbReference type="ARBA" id="ARBA00023136"/>
    </source>
</evidence>
<comment type="caution">
    <text evidence="9">The sequence shown here is derived from an EMBL/GenBank/DDBJ whole genome shotgun (WGS) entry which is preliminary data.</text>
</comment>
<keyword evidence="6 7" id="KW-0472">Membrane</keyword>
<dbReference type="Gene3D" id="3.30.240.20">
    <property type="entry name" value="bsu07140 like domains"/>
    <property type="match status" value="1"/>
</dbReference>
<feature type="transmembrane region" description="Helical" evidence="7">
    <location>
        <begin position="55"/>
        <end position="75"/>
    </location>
</feature>
<comment type="subcellular location">
    <subcellularLocation>
        <location evidence="1">Cell membrane</location>
        <topology evidence="1">Multi-pass membrane protein</topology>
    </subcellularLocation>
</comment>
<dbReference type="EMBL" id="JACBJI010000001">
    <property type="protein sequence ID" value="NYA69459.1"/>
    <property type="molecule type" value="Genomic_DNA"/>
</dbReference>
<sequence length="237" mass="26814">MQDETSKSTQFDIETIFRGSEDWGFHWEIIFRTVIMYIIILVALSVLGKRGVKQLSVFELVIIIGFGSAAGDPMFYKDVGLFNAIVVLGCIIVLYKITTYLVFKSRKIEELIEGKPICLVDNGKFAISNFNKEPLGYDEFFAEMRIKGVSHLGQVEKAIIEVSGEVSLYFYADKDVKFGLPILPELYAEKHKSILSKGTYSCGFCGFTDDTEATDKHICPICKKDEWVKSIDKKRIT</sequence>
<dbReference type="PANTHER" id="PTHR34582">
    <property type="entry name" value="UPF0702 TRANSMEMBRANE PROTEIN YCAP"/>
    <property type="match status" value="1"/>
</dbReference>
<evidence type="ECO:0000256" key="5">
    <source>
        <dbReference type="ARBA" id="ARBA00022989"/>
    </source>
</evidence>
<dbReference type="AlphaFoldDB" id="A0A7Y8XYU3"/>
<evidence type="ECO:0000256" key="3">
    <source>
        <dbReference type="ARBA" id="ARBA00022475"/>
    </source>
</evidence>
<dbReference type="InterPro" id="IPR007353">
    <property type="entry name" value="DUF421"/>
</dbReference>
<dbReference type="GO" id="GO:0005886">
    <property type="term" value="C:plasma membrane"/>
    <property type="evidence" value="ECO:0007669"/>
    <property type="project" value="UniProtKB-SubCell"/>
</dbReference>
<feature type="transmembrane region" description="Helical" evidence="7">
    <location>
        <begin position="29"/>
        <end position="48"/>
    </location>
</feature>
<dbReference type="Proteomes" id="UP000535020">
    <property type="component" value="Unassembled WGS sequence"/>
</dbReference>
<proteinExistence type="inferred from homology"/>
<comment type="similarity">
    <text evidence="2">Belongs to the UPF0702 family.</text>
</comment>
<evidence type="ECO:0000259" key="8">
    <source>
        <dbReference type="Pfam" id="PF04239"/>
    </source>
</evidence>
<evidence type="ECO:0000313" key="9">
    <source>
        <dbReference type="EMBL" id="NYA69459.1"/>
    </source>
</evidence>
<dbReference type="RefSeq" id="WP_176004274.1">
    <property type="nucleotide sequence ID" value="NZ_JABWMI010000001.1"/>
</dbReference>
<evidence type="ECO:0000256" key="7">
    <source>
        <dbReference type="SAM" id="Phobius"/>
    </source>
</evidence>
<evidence type="ECO:0000313" key="10">
    <source>
        <dbReference type="Proteomes" id="UP000535020"/>
    </source>
</evidence>
<protein>
    <submittedName>
        <fullName evidence="9">DUF421 domain-containing protein</fullName>
    </submittedName>
</protein>
<keyword evidence="3" id="KW-1003">Cell membrane</keyword>
<reference evidence="9 10" key="1">
    <citation type="submission" date="2020-07" db="EMBL/GenBank/DDBJ databases">
        <authorList>
            <person name="Sun Q."/>
        </authorList>
    </citation>
    <scope>NUCLEOTIDE SEQUENCE [LARGE SCALE GENOMIC DNA]</scope>
    <source>
        <strain evidence="9 10">MAH-1</strain>
    </source>
</reference>
<feature type="domain" description="YetF C-terminal" evidence="8">
    <location>
        <begin position="104"/>
        <end position="173"/>
    </location>
</feature>
<keyword evidence="10" id="KW-1185">Reference proteome</keyword>
<name>A0A7Y8XYU3_9FLAO</name>
<organism evidence="9 10">
    <name type="scientific">Flavobacterium agri</name>
    <dbReference type="NCBI Taxonomy" id="2743471"/>
    <lineage>
        <taxon>Bacteria</taxon>
        <taxon>Pseudomonadati</taxon>
        <taxon>Bacteroidota</taxon>
        <taxon>Flavobacteriia</taxon>
        <taxon>Flavobacteriales</taxon>
        <taxon>Flavobacteriaceae</taxon>
        <taxon>Flavobacterium</taxon>
    </lineage>
</organism>
<gene>
    <name evidence="9" type="ORF">HZF10_00890</name>
</gene>
<evidence type="ECO:0000256" key="2">
    <source>
        <dbReference type="ARBA" id="ARBA00006448"/>
    </source>
</evidence>
<evidence type="ECO:0000256" key="1">
    <source>
        <dbReference type="ARBA" id="ARBA00004651"/>
    </source>
</evidence>
<evidence type="ECO:0000256" key="4">
    <source>
        <dbReference type="ARBA" id="ARBA00022692"/>
    </source>
</evidence>
<accession>A0A7Y8XYU3</accession>
<dbReference type="Pfam" id="PF04239">
    <property type="entry name" value="DUF421"/>
    <property type="match status" value="1"/>
</dbReference>
<dbReference type="InterPro" id="IPR023090">
    <property type="entry name" value="UPF0702_alpha/beta_dom_sf"/>
</dbReference>
<dbReference type="PANTHER" id="PTHR34582:SF6">
    <property type="entry name" value="UPF0702 TRANSMEMBRANE PROTEIN YCAP"/>
    <property type="match status" value="1"/>
</dbReference>
<keyword evidence="4 7" id="KW-0812">Transmembrane</keyword>
<keyword evidence="5 7" id="KW-1133">Transmembrane helix</keyword>